<sequence length="166" mass="18874">MLIFFAAHYLSKTALQVKINYQTFRMSSFRYSPPKELIVFVHDFNDKLHLLDLPLLFYCSLCQFTAYRLHIPSIVPEQLLRPCSTTQWLTNSGHKLVLPSINTSTSFSPITPPPMSPVLERSTALQKGIQLSQSKSSAPYACILKIIISHCYLFSSLLILHLFPSL</sequence>
<evidence type="ECO:0000313" key="1">
    <source>
        <dbReference type="EMBL" id="WVZ18463.1"/>
    </source>
</evidence>
<keyword evidence="2" id="KW-1185">Reference proteome</keyword>
<dbReference type="EMBL" id="CP144699">
    <property type="protein sequence ID" value="WVZ18463.1"/>
    <property type="molecule type" value="Genomic_DNA"/>
</dbReference>
<dbReference type="Proteomes" id="UP001374535">
    <property type="component" value="Chromosome 2"/>
</dbReference>
<reference evidence="1 2" key="1">
    <citation type="journal article" date="2023" name="Life. Sci Alliance">
        <title>Evolutionary insights into 3D genome organization and epigenetic landscape of Vigna mungo.</title>
        <authorList>
            <person name="Junaid A."/>
            <person name="Singh B."/>
            <person name="Bhatia S."/>
        </authorList>
    </citation>
    <scope>NUCLEOTIDE SEQUENCE [LARGE SCALE GENOMIC DNA]</scope>
    <source>
        <strain evidence="1">Urdbean</strain>
    </source>
</reference>
<evidence type="ECO:0000313" key="2">
    <source>
        <dbReference type="Proteomes" id="UP001374535"/>
    </source>
</evidence>
<proteinExistence type="predicted"/>
<accession>A0AAQ3NZ86</accession>
<protein>
    <submittedName>
        <fullName evidence="1">Uncharacterized protein</fullName>
    </submittedName>
</protein>
<dbReference type="AlphaFoldDB" id="A0AAQ3NZ86"/>
<name>A0AAQ3NZ86_VIGMU</name>
<organism evidence="1 2">
    <name type="scientific">Vigna mungo</name>
    <name type="common">Black gram</name>
    <name type="synonym">Phaseolus mungo</name>
    <dbReference type="NCBI Taxonomy" id="3915"/>
    <lineage>
        <taxon>Eukaryota</taxon>
        <taxon>Viridiplantae</taxon>
        <taxon>Streptophyta</taxon>
        <taxon>Embryophyta</taxon>
        <taxon>Tracheophyta</taxon>
        <taxon>Spermatophyta</taxon>
        <taxon>Magnoliopsida</taxon>
        <taxon>eudicotyledons</taxon>
        <taxon>Gunneridae</taxon>
        <taxon>Pentapetalae</taxon>
        <taxon>rosids</taxon>
        <taxon>fabids</taxon>
        <taxon>Fabales</taxon>
        <taxon>Fabaceae</taxon>
        <taxon>Papilionoideae</taxon>
        <taxon>50 kb inversion clade</taxon>
        <taxon>NPAAA clade</taxon>
        <taxon>indigoferoid/millettioid clade</taxon>
        <taxon>Phaseoleae</taxon>
        <taxon>Vigna</taxon>
    </lineage>
</organism>
<gene>
    <name evidence="1" type="ORF">V8G54_005785</name>
</gene>